<organism evidence="1 2">
    <name type="scientific">Cimex lectularius</name>
    <name type="common">Bed bug</name>
    <name type="synonym">Acanthia lectularia</name>
    <dbReference type="NCBI Taxonomy" id="79782"/>
    <lineage>
        <taxon>Eukaryota</taxon>
        <taxon>Metazoa</taxon>
        <taxon>Ecdysozoa</taxon>
        <taxon>Arthropoda</taxon>
        <taxon>Hexapoda</taxon>
        <taxon>Insecta</taxon>
        <taxon>Pterygota</taxon>
        <taxon>Neoptera</taxon>
        <taxon>Paraneoptera</taxon>
        <taxon>Hemiptera</taxon>
        <taxon>Heteroptera</taxon>
        <taxon>Panheteroptera</taxon>
        <taxon>Cimicomorpha</taxon>
        <taxon>Cimicidae</taxon>
        <taxon>Cimex</taxon>
    </lineage>
</organism>
<dbReference type="EnsemblMetazoa" id="XM_024226256.1">
    <property type="protein sequence ID" value="XP_024082024.1"/>
    <property type="gene ID" value="LOC112126692"/>
</dbReference>
<dbReference type="RefSeq" id="XP_024082024.1">
    <property type="nucleotide sequence ID" value="XM_024226256.1"/>
</dbReference>
<sequence length="211" mass="23908">MLGKPGYNRVSTGSLRAPFETLFFNTPAPFILYHGLLYNLDYGRHGLFKFALICHPTPCGGGCLQRRSVSQKELRGNQLVLCPPPRYCYSHLIHFMMVLVLFFYISEPVGTLKSHPLHMNVRVGDRVWVSLLLNKYKTGVFLKTLQSWDWRYVVRETLPPSESSCITGHVTDRPMGPPIPAVYCDTPDKACPKGVNNQINSKIPDILVHFC</sequence>
<protein>
    <submittedName>
        <fullName evidence="1">Uncharacterized protein</fullName>
    </submittedName>
</protein>
<keyword evidence="2" id="KW-1185">Reference proteome</keyword>
<evidence type="ECO:0000313" key="1">
    <source>
        <dbReference type="EnsemblMetazoa" id="XP_024082024.1"/>
    </source>
</evidence>
<dbReference type="Proteomes" id="UP000494040">
    <property type="component" value="Unassembled WGS sequence"/>
</dbReference>
<dbReference type="AlphaFoldDB" id="A0A8I6TM17"/>
<evidence type="ECO:0000313" key="2">
    <source>
        <dbReference type="Proteomes" id="UP000494040"/>
    </source>
</evidence>
<accession>A0A8I6TM17</accession>
<name>A0A8I6TM17_CIMLE</name>
<proteinExistence type="predicted"/>
<reference evidence="1" key="1">
    <citation type="submission" date="2022-01" db="UniProtKB">
        <authorList>
            <consortium name="EnsemblMetazoa"/>
        </authorList>
    </citation>
    <scope>IDENTIFICATION</scope>
</reference>
<dbReference type="GeneID" id="112126692"/>